<evidence type="ECO:0000256" key="1">
    <source>
        <dbReference type="PIRSR" id="PIRSR640198-1"/>
    </source>
</evidence>
<reference evidence="5 6" key="1">
    <citation type="submission" date="2016-01" db="EMBL/GenBank/DDBJ databases">
        <authorList>
            <person name="Oliw E.H."/>
        </authorList>
    </citation>
    <scope>NUCLEOTIDE SEQUENCE [LARGE SCALE GENOMIC DNA]</scope>
    <source>
        <strain evidence="5 6">CMW7756B</strain>
    </source>
</reference>
<dbReference type="EMBL" id="LRQT01000001">
    <property type="protein sequence ID" value="KXA65663.1"/>
    <property type="molecule type" value="Genomic_DNA"/>
</dbReference>
<evidence type="ECO:0000259" key="4">
    <source>
        <dbReference type="PROSITE" id="PS51459"/>
    </source>
</evidence>
<gene>
    <name evidence="5" type="ORF">HMPREF3233_00029</name>
</gene>
<dbReference type="Proteomes" id="UP000070226">
    <property type="component" value="Unassembled WGS sequence"/>
</dbReference>
<feature type="domain" description="Fido" evidence="4">
    <location>
        <begin position="74"/>
        <end position="214"/>
    </location>
</feature>
<comment type="caution">
    <text evidence="5">The sequence shown here is derived from an EMBL/GenBank/DDBJ whole genome shotgun (WGS) entry which is preliminary data.</text>
</comment>
<name>A0A133S7M8_9FIRM</name>
<keyword evidence="2" id="KW-0067">ATP-binding</keyword>
<feature type="active site" evidence="1">
    <location>
        <position position="156"/>
    </location>
</feature>
<organism evidence="5">
    <name type="scientific">Veillonella atypica</name>
    <dbReference type="NCBI Taxonomy" id="39777"/>
    <lineage>
        <taxon>Bacteria</taxon>
        <taxon>Bacillati</taxon>
        <taxon>Bacillota</taxon>
        <taxon>Negativicutes</taxon>
        <taxon>Veillonellales</taxon>
        <taxon>Veillonellaceae</taxon>
        <taxon>Veillonella</taxon>
    </lineage>
</organism>
<dbReference type="Gene3D" id="1.10.3290.10">
    <property type="entry name" value="Fido-like domain"/>
    <property type="match status" value="1"/>
</dbReference>
<dbReference type="InterPro" id="IPR040198">
    <property type="entry name" value="Fido_containing"/>
</dbReference>
<dbReference type="AlphaFoldDB" id="A0A133S7M8"/>
<accession>A0A133S7M8</accession>
<protein>
    <submittedName>
        <fullName evidence="5">Fic family protein</fullName>
    </submittedName>
</protein>
<dbReference type="RefSeq" id="WP_060807027.1">
    <property type="nucleotide sequence ID" value="NZ_KQ958049.1"/>
</dbReference>
<sequence length="227" mass="26625">MVDFTLPREYIDDMVVRMAHHSTAIEGNTLTQGETKSILLDNMIPRKMDLREFYEVSNYRDYLVFLMESYQEVITIDIIKDTQRLLLAHIRDDNGQFKVVQNMVIGADFEPTKPYQVQEALKNWCDNLQYRLEISQNDEERVRAIMEQHLQFERIHPFVDGNGRTGRALIVHACLQQKLAPIIINKDDRGEYMTLLNDGDLNGLYKLGLDLFYKEKERMILFGQNFG</sequence>
<feature type="binding site" evidence="2">
    <location>
        <begin position="160"/>
        <end position="167"/>
    </location>
    <ligand>
        <name>ATP</name>
        <dbReference type="ChEBI" id="CHEBI:30616"/>
    </ligand>
</feature>
<dbReference type="PANTHER" id="PTHR13504">
    <property type="entry name" value="FIDO DOMAIN-CONTAINING PROTEIN DDB_G0283145"/>
    <property type="match status" value="1"/>
</dbReference>
<evidence type="ECO:0000313" key="6">
    <source>
        <dbReference type="Proteomes" id="UP000070226"/>
    </source>
</evidence>
<dbReference type="STRING" id="39777.B7L28_01755"/>
<dbReference type="InterPro" id="IPR036597">
    <property type="entry name" value="Fido-like_dom_sf"/>
</dbReference>
<dbReference type="InterPro" id="IPR003812">
    <property type="entry name" value="Fido"/>
</dbReference>
<keyword evidence="2" id="KW-0547">Nucleotide-binding</keyword>
<feature type="site" description="Important for autoinhibition of adenylyltransferase activity" evidence="3">
    <location>
        <position position="26"/>
    </location>
</feature>
<feature type="binding site" evidence="2">
    <location>
        <position position="197"/>
    </location>
    <ligand>
        <name>ATP</name>
        <dbReference type="ChEBI" id="CHEBI:30616"/>
    </ligand>
</feature>
<dbReference type="Pfam" id="PF02661">
    <property type="entry name" value="Fic"/>
    <property type="match status" value="1"/>
</dbReference>
<dbReference type="PANTHER" id="PTHR13504:SF38">
    <property type="entry name" value="FIDO DOMAIN-CONTAINING PROTEIN"/>
    <property type="match status" value="1"/>
</dbReference>
<evidence type="ECO:0000313" key="5">
    <source>
        <dbReference type="EMBL" id="KXA65663.1"/>
    </source>
</evidence>
<evidence type="ECO:0000256" key="3">
    <source>
        <dbReference type="PIRSR" id="PIRSR640198-3"/>
    </source>
</evidence>
<dbReference type="SUPFAM" id="SSF140931">
    <property type="entry name" value="Fic-like"/>
    <property type="match status" value="1"/>
</dbReference>
<dbReference type="PROSITE" id="PS51459">
    <property type="entry name" value="FIDO"/>
    <property type="match status" value="1"/>
</dbReference>
<evidence type="ECO:0000256" key="2">
    <source>
        <dbReference type="PIRSR" id="PIRSR640198-2"/>
    </source>
</evidence>
<dbReference type="GO" id="GO:0005524">
    <property type="term" value="F:ATP binding"/>
    <property type="evidence" value="ECO:0007669"/>
    <property type="project" value="UniProtKB-KW"/>
</dbReference>
<dbReference type="PATRIC" id="fig|39777.7.peg.29"/>
<proteinExistence type="predicted"/>